<feature type="domain" description="FlgD/Vpr Ig-like" evidence="6">
    <location>
        <begin position="115"/>
        <end position="184"/>
    </location>
</feature>
<dbReference type="Pfam" id="PF13861">
    <property type="entry name" value="FLgD_tudor"/>
    <property type="match status" value="1"/>
</dbReference>
<dbReference type="Pfam" id="PF13860">
    <property type="entry name" value="FlgD_ig"/>
    <property type="match status" value="1"/>
</dbReference>
<feature type="domain" description="FlgD Tudor-like" evidence="7">
    <location>
        <begin position="95"/>
        <end position="224"/>
    </location>
</feature>
<comment type="similarity">
    <text evidence="1 5">Belongs to the FlgD family.</text>
</comment>
<evidence type="ECO:0000256" key="1">
    <source>
        <dbReference type="ARBA" id="ARBA00010577"/>
    </source>
</evidence>
<comment type="function">
    <text evidence="4 5">Required for flagellar hook formation. May act as a scaffolding protein.</text>
</comment>
<dbReference type="Gene3D" id="2.30.30.910">
    <property type="match status" value="1"/>
</dbReference>
<gene>
    <name evidence="8" type="ORF">COC42_13790</name>
</gene>
<dbReference type="GO" id="GO:0044781">
    <property type="term" value="P:bacterial-type flagellum organization"/>
    <property type="evidence" value="ECO:0007669"/>
    <property type="project" value="UniProtKB-UniRule"/>
</dbReference>
<keyword evidence="8" id="KW-0282">Flagellum</keyword>
<evidence type="ECO:0000259" key="7">
    <source>
        <dbReference type="Pfam" id="PF13861"/>
    </source>
</evidence>
<protein>
    <recommendedName>
        <fullName evidence="2 5">Basal-body rod modification protein FlgD</fullName>
    </recommendedName>
</protein>
<evidence type="ECO:0000256" key="3">
    <source>
        <dbReference type="ARBA" id="ARBA00022795"/>
    </source>
</evidence>
<reference evidence="8 9" key="1">
    <citation type="submission" date="2017-09" db="EMBL/GenBank/DDBJ databases">
        <title>Sphingomonas spermidinifaciens 9NM-10, whole genome shotgun sequence.</title>
        <authorList>
            <person name="Feng G."/>
            <person name="Zhu H."/>
        </authorList>
    </citation>
    <scope>NUCLEOTIDE SEQUENCE [LARGE SCALE GENOMIC DNA]</scope>
    <source>
        <strain evidence="8 9">9NM-10</strain>
    </source>
</reference>
<comment type="caution">
    <text evidence="8">The sequence shown here is derived from an EMBL/GenBank/DDBJ whole genome shotgun (WGS) entry which is preliminary data.</text>
</comment>
<dbReference type="InterPro" id="IPR005648">
    <property type="entry name" value="FlgD"/>
</dbReference>
<dbReference type="RefSeq" id="WP_096343864.1">
    <property type="nucleotide sequence ID" value="NZ_NWMW01000002.1"/>
</dbReference>
<sequence>MATTFDGTLAGLGINRTGTSGVKTITRAQQQQMGQDDFLQLMTAQLKNQDPFSPVDNTQMVAQMAQFSSLAGITEMSTTLKSIADKLTGTTMGDALGWAGKTVLTEGSVAYPRASGGLEGAVEIDKAATDVTVTISDMNGGVLRTIPLGAQKPGTANFDWDGKTEAGEAAGAGPFKVTVAANDGAAPVAARSLVWAPVASVSLVEGEPVLTLPGIGQVKTSAVRSVG</sequence>
<evidence type="ECO:0000313" key="9">
    <source>
        <dbReference type="Proteomes" id="UP000218366"/>
    </source>
</evidence>
<keyword evidence="8" id="KW-0969">Cilium</keyword>
<proteinExistence type="inferred from homology"/>
<dbReference type="EMBL" id="NWMW01000002">
    <property type="protein sequence ID" value="PCD02486.1"/>
    <property type="molecule type" value="Genomic_DNA"/>
</dbReference>
<keyword evidence="9" id="KW-1185">Reference proteome</keyword>
<keyword evidence="3 5" id="KW-1005">Bacterial flagellum biogenesis</keyword>
<dbReference type="AlphaFoldDB" id="A0A2A4B499"/>
<dbReference type="Proteomes" id="UP000218366">
    <property type="component" value="Unassembled WGS sequence"/>
</dbReference>
<accession>A0A2A4B499</accession>
<evidence type="ECO:0000256" key="2">
    <source>
        <dbReference type="ARBA" id="ARBA00016013"/>
    </source>
</evidence>
<dbReference type="Pfam" id="PF03963">
    <property type="entry name" value="FlgD"/>
    <property type="match status" value="1"/>
</dbReference>
<dbReference type="Gene3D" id="2.60.40.4070">
    <property type="match status" value="1"/>
</dbReference>
<evidence type="ECO:0000259" key="6">
    <source>
        <dbReference type="Pfam" id="PF13860"/>
    </source>
</evidence>
<evidence type="ECO:0000256" key="5">
    <source>
        <dbReference type="RuleBase" id="RU362076"/>
    </source>
</evidence>
<keyword evidence="8" id="KW-0966">Cell projection</keyword>
<name>A0A2A4B499_9SPHN</name>
<evidence type="ECO:0000256" key="4">
    <source>
        <dbReference type="ARBA" id="ARBA00024746"/>
    </source>
</evidence>
<dbReference type="OrthoDB" id="9785233at2"/>
<dbReference type="InterPro" id="IPR025963">
    <property type="entry name" value="FLgD_Tudor"/>
</dbReference>
<evidence type="ECO:0000313" key="8">
    <source>
        <dbReference type="EMBL" id="PCD02486.1"/>
    </source>
</evidence>
<dbReference type="InterPro" id="IPR025965">
    <property type="entry name" value="FlgD/Vpr_Ig-like"/>
</dbReference>
<organism evidence="8 9">
    <name type="scientific">Sphingomonas spermidinifaciens</name>
    <dbReference type="NCBI Taxonomy" id="1141889"/>
    <lineage>
        <taxon>Bacteria</taxon>
        <taxon>Pseudomonadati</taxon>
        <taxon>Pseudomonadota</taxon>
        <taxon>Alphaproteobacteria</taxon>
        <taxon>Sphingomonadales</taxon>
        <taxon>Sphingomonadaceae</taxon>
        <taxon>Sphingomonas</taxon>
    </lineage>
</organism>